<dbReference type="Proteomes" id="UP000053676">
    <property type="component" value="Unassembled WGS sequence"/>
</dbReference>
<accession>W2TU96</accession>
<sequence length="125" mass="14575">MLWSAMVYRSAIPNRFITIVVAFSRKFEVDDSKTTLTTQRTHMIFIYSNRFEFVLAAFYDKTYIKNENLKVNKLSDMTTDIEKIRNEKCNHLLGVSKDDDLTAIFCYKTLEPEFNGPSRGARTAR</sequence>
<gene>
    <name evidence="1" type="ORF">NECAME_06765</name>
</gene>
<evidence type="ECO:0000313" key="1">
    <source>
        <dbReference type="EMBL" id="ETN84666.1"/>
    </source>
</evidence>
<evidence type="ECO:0000313" key="2">
    <source>
        <dbReference type="Proteomes" id="UP000053676"/>
    </source>
</evidence>
<dbReference type="EMBL" id="KI657894">
    <property type="protein sequence ID" value="ETN84666.1"/>
    <property type="molecule type" value="Genomic_DNA"/>
</dbReference>
<name>W2TU96_NECAM</name>
<dbReference type="AlphaFoldDB" id="W2TU96"/>
<reference evidence="2" key="1">
    <citation type="journal article" date="2014" name="Nat. Genet.">
        <title>Genome of the human hookworm Necator americanus.</title>
        <authorList>
            <person name="Tang Y.T."/>
            <person name="Gao X."/>
            <person name="Rosa B.A."/>
            <person name="Abubucker S."/>
            <person name="Hallsworth-Pepin K."/>
            <person name="Martin J."/>
            <person name="Tyagi R."/>
            <person name="Heizer E."/>
            <person name="Zhang X."/>
            <person name="Bhonagiri-Palsikar V."/>
            <person name="Minx P."/>
            <person name="Warren W.C."/>
            <person name="Wang Q."/>
            <person name="Zhan B."/>
            <person name="Hotez P.J."/>
            <person name="Sternberg P.W."/>
            <person name="Dougall A."/>
            <person name="Gaze S.T."/>
            <person name="Mulvenna J."/>
            <person name="Sotillo J."/>
            <person name="Ranganathan S."/>
            <person name="Rabelo E.M."/>
            <person name="Wilson R.K."/>
            <person name="Felgner P.L."/>
            <person name="Bethony J."/>
            <person name="Hawdon J.M."/>
            <person name="Gasser R.B."/>
            <person name="Loukas A."/>
            <person name="Mitreva M."/>
        </authorList>
    </citation>
    <scope>NUCLEOTIDE SEQUENCE [LARGE SCALE GENOMIC DNA]</scope>
</reference>
<dbReference type="KEGG" id="nai:NECAME_06765"/>
<proteinExistence type="predicted"/>
<keyword evidence="2" id="KW-1185">Reference proteome</keyword>
<organism evidence="1 2">
    <name type="scientific">Necator americanus</name>
    <name type="common">Human hookworm</name>
    <dbReference type="NCBI Taxonomy" id="51031"/>
    <lineage>
        <taxon>Eukaryota</taxon>
        <taxon>Metazoa</taxon>
        <taxon>Ecdysozoa</taxon>
        <taxon>Nematoda</taxon>
        <taxon>Chromadorea</taxon>
        <taxon>Rhabditida</taxon>
        <taxon>Rhabditina</taxon>
        <taxon>Rhabditomorpha</taxon>
        <taxon>Strongyloidea</taxon>
        <taxon>Ancylostomatidae</taxon>
        <taxon>Bunostominae</taxon>
        <taxon>Necator</taxon>
    </lineage>
</organism>
<protein>
    <submittedName>
        <fullName evidence="1">Uncharacterized protein</fullName>
    </submittedName>
</protein>